<dbReference type="InterPro" id="IPR013780">
    <property type="entry name" value="Glyco_hydro_b"/>
</dbReference>
<keyword evidence="11" id="KW-1185">Reference proteome</keyword>
<protein>
    <submittedName>
        <fullName evidence="10">Uncharacterized protein</fullName>
    </submittedName>
</protein>
<evidence type="ECO:0000256" key="2">
    <source>
        <dbReference type="ARBA" id="ARBA00007806"/>
    </source>
</evidence>
<evidence type="ECO:0000313" key="11">
    <source>
        <dbReference type="Proteomes" id="UP001321473"/>
    </source>
</evidence>
<evidence type="ECO:0000256" key="4">
    <source>
        <dbReference type="ARBA" id="ARBA00023136"/>
    </source>
</evidence>
<keyword evidence="3 7" id="KW-0378">Hydrolase</keyword>
<dbReference type="SUPFAM" id="SSF74650">
    <property type="entry name" value="Galactose mutarotase-like"/>
    <property type="match status" value="1"/>
</dbReference>
<dbReference type="InterPro" id="IPR030458">
    <property type="entry name" value="Glyco_hydro_31_AS"/>
</dbReference>
<feature type="domain" description="Glycosyl hydrolase family 31 C-terminal" evidence="9">
    <location>
        <begin position="715"/>
        <end position="803"/>
    </location>
</feature>
<comment type="similarity">
    <text evidence="2 7">Belongs to the glycosyl hydrolase 31 family.</text>
</comment>
<dbReference type="InterPro" id="IPR000519">
    <property type="entry name" value="P_trefoil_dom"/>
</dbReference>
<dbReference type="GO" id="GO:0016020">
    <property type="term" value="C:membrane"/>
    <property type="evidence" value="ECO:0007669"/>
    <property type="project" value="UniProtKB-SubCell"/>
</dbReference>
<dbReference type="Gene3D" id="2.60.40.1180">
    <property type="entry name" value="Golgi alpha-mannosidase II"/>
    <property type="match status" value="2"/>
</dbReference>
<dbReference type="InterPro" id="IPR048395">
    <property type="entry name" value="Glyco_hydro_31_C"/>
</dbReference>
<gene>
    <name evidence="10" type="ORF">V5799_028996</name>
</gene>
<dbReference type="AlphaFoldDB" id="A0AAQ4ESF6"/>
<dbReference type="CDD" id="cd14752">
    <property type="entry name" value="GH31_N"/>
    <property type="match status" value="1"/>
</dbReference>
<keyword evidence="4" id="KW-0472">Membrane</keyword>
<keyword evidence="6 7" id="KW-0326">Glycosidase</keyword>
<evidence type="ECO:0000259" key="9">
    <source>
        <dbReference type="Pfam" id="PF21365"/>
    </source>
</evidence>
<dbReference type="GO" id="GO:0004558">
    <property type="term" value="F:alpha-1,4-glucosidase activity"/>
    <property type="evidence" value="ECO:0007669"/>
    <property type="project" value="TreeGrafter"/>
</dbReference>
<dbReference type="SUPFAM" id="SSF51445">
    <property type="entry name" value="(Trans)glycosidases"/>
    <property type="match status" value="1"/>
</dbReference>
<keyword evidence="5" id="KW-0325">Glycoprotein</keyword>
<dbReference type="CDD" id="cd06602">
    <property type="entry name" value="GH31_MGAM_SI_GAA"/>
    <property type="match status" value="1"/>
</dbReference>
<feature type="domain" description="Glycoside hydrolase family 31 TIM barrel" evidence="8">
    <location>
        <begin position="317"/>
        <end position="707"/>
    </location>
</feature>
<evidence type="ECO:0000256" key="6">
    <source>
        <dbReference type="ARBA" id="ARBA00023295"/>
    </source>
</evidence>
<name>A0AAQ4ESF6_AMBAM</name>
<comment type="caution">
    <text evidence="10">The sequence shown here is derived from an EMBL/GenBank/DDBJ whole genome shotgun (WGS) entry which is preliminary data.</text>
</comment>
<dbReference type="EMBL" id="JARKHS020011585">
    <property type="protein sequence ID" value="KAK8777661.1"/>
    <property type="molecule type" value="Genomic_DNA"/>
</dbReference>
<organism evidence="10 11">
    <name type="scientific">Amblyomma americanum</name>
    <name type="common">Lone star tick</name>
    <dbReference type="NCBI Taxonomy" id="6943"/>
    <lineage>
        <taxon>Eukaryota</taxon>
        <taxon>Metazoa</taxon>
        <taxon>Ecdysozoa</taxon>
        <taxon>Arthropoda</taxon>
        <taxon>Chelicerata</taxon>
        <taxon>Arachnida</taxon>
        <taxon>Acari</taxon>
        <taxon>Parasitiformes</taxon>
        <taxon>Ixodida</taxon>
        <taxon>Ixodoidea</taxon>
        <taxon>Ixodidae</taxon>
        <taxon>Amblyomminae</taxon>
        <taxon>Amblyomma</taxon>
    </lineage>
</organism>
<dbReference type="Pfam" id="PF01055">
    <property type="entry name" value="Glyco_hydro_31_2nd"/>
    <property type="match status" value="1"/>
</dbReference>
<comment type="subcellular location">
    <subcellularLocation>
        <location evidence="1">Membrane</location>
    </subcellularLocation>
</comment>
<dbReference type="GO" id="GO:0030246">
    <property type="term" value="F:carbohydrate binding"/>
    <property type="evidence" value="ECO:0007669"/>
    <property type="project" value="InterPro"/>
</dbReference>
<proteinExistence type="inferred from homology"/>
<evidence type="ECO:0000259" key="8">
    <source>
        <dbReference type="Pfam" id="PF01055"/>
    </source>
</evidence>
<accession>A0AAQ4ESF6</accession>
<dbReference type="PANTHER" id="PTHR22762">
    <property type="entry name" value="ALPHA-GLUCOSIDASE"/>
    <property type="match status" value="1"/>
</dbReference>
<dbReference type="Proteomes" id="UP001321473">
    <property type="component" value="Unassembled WGS sequence"/>
</dbReference>
<dbReference type="InterPro" id="IPR017853">
    <property type="entry name" value="GH"/>
</dbReference>
<evidence type="ECO:0000256" key="3">
    <source>
        <dbReference type="ARBA" id="ARBA00022801"/>
    </source>
</evidence>
<dbReference type="Pfam" id="PF21365">
    <property type="entry name" value="Glyco_hydro_31_3rd"/>
    <property type="match status" value="1"/>
</dbReference>
<evidence type="ECO:0000256" key="5">
    <source>
        <dbReference type="ARBA" id="ARBA00023180"/>
    </source>
</evidence>
<dbReference type="SUPFAM" id="SSF51011">
    <property type="entry name" value="Glycosyl hydrolase domain"/>
    <property type="match status" value="1"/>
</dbReference>
<dbReference type="GO" id="GO:0005975">
    <property type="term" value="P:carbohydrate metabolic process"/>
    <property type="evidence" value="ECO:0007669"/>
    <property type="project" value="InterPro"/>
</dbReference>
<dbReference type="PROSITE" id="PS00129">
    <property type="entry name" value="GLYCOSYL_HYDROL_F31_1"/>
    <property type="match status" value="1"/>
</dbReference>
<dbReference type="PANTHER" id="PTHR22762:SF133">
    <property type="entry name" value="P-TYPE DOMAIN-CONTAINING PROTEIN"/>
    <property type="match status" value="1"/>
</dbReference>
<dbReference type="InterPro" id="IPR011013">
    <property type="entry name" value="Gal_mutarotase_sf_dom"/>
</dbReference>
<sequence>MSGRWTQVVFVVSAILGAYIYNRQRGSFYHFEPPLDERIPCAAVPSMMERREDCEAAVCLWKEAEAPYPRCFQPAHYYGYRLLGYSAQDSDRVTFNLSYAGGAYSPYADSIIPSVLFELRKYSDRIVRFKFSNGAERRYEVPVQDTFEFLRNPQQSYNPRYSFKMGTTKRGFFYFSLLRRHTDVKLIDTSIGGLVMTNQFLQFVTYLPSTNVYGFGELMHRRLRHEFDFSTHAMFARDQMPKDKNNLYGVHPFYLCVEEDGKAHGVLLLNSNAIEYTLLKAPALRLAAIGGVLDFFLFVGDNPAQVIELYASVIGKPFMPPYWALGFQLSRYGHESLEKLKKVLERNQKAGFPVDVQHLDIDYMENGTTLTVDRVRYAGLADFINEQREKNGLRFVANLSPALPSTVANYTPFVRGRQQKVFVAYPTRTPLESQSVPPVPFKTHNIMFGILWPCSPVAFVDFFKKSTALWWTKELAELRKKLPFDGIWLDMNEPAEFSKNRGALTPDVRKKCFKDWKLVCHATIYDDPPYPTRAATQYGPEARLSDRTLCMTGRFGDTDRYWHYDVHNLYGWSQMRVTHGALQEILAERQLIISRSTYPSSGRYGGHWLGDNQSTWRQLHRSIVGMLEFNMFGIPYVGADICGFYGNVTEELCVRWMQLGAFYPFSRSHNDIRAADQDPATFSEAAQNVMRKALQVRYRLLPYLYTLFYEAHVKGTPVVRPLFFEFPQEPHTYGIEAQFMWGKSLLISPIIRNNTYMSYYLPAGLWYDYYDNAPFLSSGEYMVHNWLRLDTPTPLYVRAGSILATQTPGLSTRDRLAKPLTLVVYPNDGKASGTLFWDDGVGKRNIEDGAYDYLRFRIVACHLTIIRLHKNTRPLPLVIGSVVIVGQDAVPTYLYRDGKRLSNSITALADKVYEFKVQLNLQSDSLDHHIEWEGVENRCVQ</sequence>
<reference evidence="10 11" key="1">
    <citation type="journal article" date="2023" name="Arcadia Sci">
        <title>De novo assembly of a long-read Amblyomma americanum tick genome.</title>
        <authorList>
            <person name="Chou S."/>
            <person name="Poskanzer K.E."/>
            <person name="Rollins M."/>
            <person name="Thuy-Boun P.S."/>
        </authorList>
    </citation>
    <scope>NUCLEOTIDE SEQUENCE [LARGE SCALE GENOMIC DNA]</scope>
    <source>
        <strain evidence="10">F_SG_1</strain>
        <tissue evidence="10">Salivary glands</tissue>
    </source>
</reference>
<evidence type="ECO:0000256" key="1">
    <source>
        <dbReference type="ARBA" id="ARBA00004370"/>
    </source>
</evidence>
<evidence type="ECO:0000256" key="7">
    <source>
        <dbReference type="RuleBase" id="RU361185"/>
    </source>
</evidence>
<dbReference type="Gene3D" id="3.20.20.80">
    <property type="entry name" value="Glycosidases"/>
    <property type="match status" value="1"/>
</dbReference>
<dbReference type="CDD" id="cd00111">
    <property type="entry name" value="Trefoil"/>
    <property type="match status" value="1"/>
</dbReference>
<evidence type="ECO:0000313" key="10">
    <source>
        <dbReference type="EMBL" id="KAK8777661.1"/>
    </source>
</evidence>
<dbReference type="InterPro" id="IPR000322">
    <property type="entry name" value="Glyco_hydro_31_TIM"/>
</dbReference>
<dbReference type="Gene3D" id="2.60.40.1760">
    <property type="entry name" value="glycosyl hydrolase (family 31)"/>
    <property type="match status" value="1"/>
</dbReference>